<accession>A0A9P6HJT3</accession>
<evidence type="ECO:0008006" key="3">
    <source>
        <dbReference type="Google" id="ProtNLM"/>
    </source>
</evidence>
<reference evidence="1" key="2">
    <citation type="submission" date="2020-11" db="EMBL/GenBank/DDBJ databases">
        <authorList>
            <consortium name="DOE Joint Genome Institute"/>
            <person name="Kuo A."/>
            <person name="Miyauchi S."/>
            <person name="Kiss E."/>
            <person name="Drula E."/>
            <person name="Kohler A."/>
            <person name="Sanchez-Garcia M."/>
            <person name="Andreopoulos B."/>
            <person name="Barry K.W."/>
            <person name="Bonito G."/>
            <person name="Buee M."/>
            <person name="Carver A."/>
            <person name="Chen C."/>
            <person name="Cichocki N."/>
            <person name="Clum A."/>
            <person name="Culley D."/>
            <person name="Crous P.W."/>
            <person name="Fauchery L."/>
            <person name="Girlanda M."/>
            <person name="Hayes R."/>
            <person name="Keri Z."/>
            <person name="Labutti K."/>
            <person name="Lipzen A."/>
            <person name="Lombard V."/>
            <person name="Magnuson J."/>
            <person name="Maillard F."/>
            <person name="Morin E."/>
            <person name="Murat C."/>
            <person name="Nolan M."/>
            <person name="Ohm R."/>
            <person name="Pangilinan J."/>
            <person name="Pereira M."/>
            <person name="Perotto S."/>
            <person name="Peter M."/>
            <person name="Riley R."/>
            <person name="Sitrit Y."/>
            <person name="Stielow B."/>
            <person name="Szollosi G."/>
            <person name="Zifcakova L."/>
            <person name="Stursova M."/>
            <person name="Spatafora J.W."/>
            <person name="Tedersoo L."/>
            <person name="Vaario L.-M."/>
            <person name="Yamada A."/>
            <person name="Yan M."/>
            <person name="Wang P."/>
            <person name="Xu J."/>
            <person name="Bruns T."/>
            <person name="Baldrian P."/>
            <person name="Vilgalys R."/>
            <person name="Henrissat B."/>
            <person name="Grigoriev I.V."/>
            <person name="Hibbett D."/>
            <person name="Nagy L.G."/>
            <person name="Martin F.M."/>
        </authorList>
    </citation>
    <scope>NUCLEOTIDE SEQUENCE</scope>
    <source>
        <strain evidence="1">UH-Tt-Lm1</strain>
    </source>
</reference>
<comment type="caution">
    <text evidence="1">The sequence shown here is derived from an EMBL/GenBank/DDBJ whole genome shotgun (WGS) entry which is preliminary data.</text>
</comment>
<proteinExistence type="predicted"/>
<gene>
    <name evidence="1" type="ORF">BJ322DRAFT_1106953</name>
</gene>
<keyword evidence="2" id="KW-1185">Reference proteome</keyword>
<dbReference type="AlphaFoldDB" id="A0A9P6HJT3"/>
<sequence>MSSFPVEIYCHILAQLPSIRDSDSSVYTLVNCSEANLLLRHASTFATLWRPHYEIRYRHSDEYKEKERRSITGSDWRALYVERRKLESRALETMRNVILGNTESFVPVGEEPGEEHNGHPVPWLQVVGRSIAQLGMDIYDMLDILQRTAPRMLRGAPREAELAYEHPTSPWKSWAMYIKGLVLRHDAIRGWIRMKDNPEEMSFEKALAGLSAFHGVSYVEISDALNSLASECRATFLASGVPIPENPMDLRPDDVAVVCERICAFMRSKHFAARHSPVPAEDLFPHRFITVPAARTNIPMALVYVFVAICRRFNIAASATDFPSRVLAHVAPGGGLPDFWVDVFSSETRAILQRDEVLQIWNRIWAFTSPFSQFVEPCTPATSLIRQANNITASIRSAPNPSFESHSSTMYPVAAIVCFVGTMQWRTGFGVVPDIDLEAVLGDLMAPRLPPENGFHAILKTRKRLEGLSYFICRREVRSHDAAALLPKYFVGMVVGSSSDEFTAACIIDWIVSSSTSTPMRTFIILSVY</sequence>
<dbReference type="EMBL" id="WIUZ02000005">
    <property type="protein sequence ID" value="KAF9786849.1"/>
    <property type="molecule type" value="Genomic_DNA"/>
</dbReference>
<dbReference type="Proteomes" id="UP000736335">
    <property type="component" value="Unassembled WGS sequence"/>
</dbReference>
<dbReference type="InterPro" id="IPR036047">
    <property type="entry name" value="F-box-like_dom_sf"/>
</dbReference>
<dbReference type="SUPFAM" id="SSF81383">
    <property type="entry name" value="F-box domain"/>
    <property type="match status" value="1"/>
</dbReference>
<dbReference type="OrthoDB" id="28868at2759"/>
<protein>
    <recommendedName>
        <fullName evidence="3">F-box domain-containing protein</fullName>
    </recommendedName>
</protein>
<organism evidence="1 2">
    <name type="scientific">Thelephora terrestris</name>
    <dbReference type="NCBI Taxonomy" id="56493"/>
    <lineage>
        <taxon>Eukaryota</taxon>
        <taxon>Fungi</taxon>
        <taxon>Dikarya</taxon>
        <taxon>Basidiomycota</taxon>
        <taxon>Agaricomycotina</taxon>
        <taxon>Agaricomycetes</taxon>
        <taxon>Thelephorales</taxon>
        <taxon>Thelephoraceae</taxon>
        <taxon>Thelephora</taxon>
    </lineage>
</organism>
<evidence type="ECO:0000313" key="2">
    <source>
        <dbReference type="Proteomes" id="UP000736335"/>
    </source>
</evidence>
<name>A0A9P6HJT3_9AGAM</name>
<evidence type="ECO:0000313" key="1">
    <source>
        <dbReference type="EMBL" id="KAF9786849.1"/>
    </source>
</evidence>
<reference evidence="1" key="1">
    <citation type="journal article" date="2020" name="Nat. Commun.">
        <title>Large-scale genome sequencing of mycorrhizal fungi provides insights into the early evolution of symbiotic traits.</title>
        <authorList>
            <person name="Miyauchi S."/>
            <person name="Kiss E."/>
            <person name="Kuo A."/>
            <person name="Drula E."/>
            <person name="Kohler A."/>
            <person name="Sanchez-Garcia M."/>
            <person name="Morin E."/>
            <person name="Andreopoulos B."/>
            <person name="Barry K.W."/>
            <person name="Bonito G."/>
            <person name="Buee M."/>
            <person name="Carver A."/>
            <person name="Chen C."/>
            <person name="Cichocki N."/>
            <person name="Clum A."/>
            <person name="Culley D."/>
            <person name="Crous P.W."/>
            <person name="Fauchery L."/>
            <person name="Girlanda M."/>
            <person name="Hayes R.D."/>
            <person name="Keri Z."/>
            <person name="LaButti K."/>
            <person name="Lipzen A."/>
            <person name="Lombard V."/>
            <person name="Magnuson J."/>
            <person name="Maillard F."/>
            <person name="Murat C."/>
            <person name="Nolan M."/>
            <person name="Ohm R.A."/>
            <person name="Pangilinan J."/>
            <person name="Pereira M.F."/>
            <person name="Perotto S."/>
            <person name="Peter M."/>
            <person name="Pfister S."/>
            <person name="Riley R."/>
            <person name="Sitrit Y."/>
            <person name="Stielow J.B."/>
            <person name="Szollosi G."/>
            <person name="Zifcakova L."/>
            <person name="Stursova M."/>
            <person name="Spatafora J.W."/>
            <person name="Tedersoo L."/>
            <person name="Vaario L.M."/>
            <person name="Yamada A."/>
            <person name="Yan M."/>
            <person name="Wang P."/>
            <person name="Xu J."/>
            <person name="Bruns T."/>
            <person name="Baldrian P."/>
            <person name="Vilgalys R."/>
            <person name="Dunand C."/>
            <person name="Henrissat B."/>
            <person name="Grigoriev I.V."/>
            <person name="Hibbett D."/>
            <person name="Nagy L.G."/>
            <person name="Martin F.M."/>
        </authorList>
    </citation>
    <scope>NUCLEOTIDE SEQUENCE</scope>
    <source>
        <strain evidence="1">UH-Tt-Lm1</strain>
    </source>
</reference>